<dbReference type="EMBL" id="BMAV01020057">
    <property type="protein sequence ID" value="GFY73434.1"/>
    <property type="molecule type" value="Genomic_DNA"/>
</dbReference>
<name>A0A8X6YKY0_9ARAC</name>
<sequence>MGRDSFVGDLFDCQPWLFTTQCSRFRDFKKDVAFPFLKKPGLIFLCREIHGSQYQSSEIFSSLLTFQSARSQISLKKNDISRVGILLFLDSSDLNHHDMYSNA</sequence>
<keyword evidence="2" id="KW-1185">Reference proteome</keyword>
<proteinExistence type="predicted"/>
<dbReference type="AlphaFoldDB" id="A0A8X6YKY0"/>
<gene>
    <name evidence="1" type="ORF">TNIN_494991</name>
</gene>
<dbReference type="Proteomes" id="UP000886998">
    <property type="component" value="Unassembled WGS sequence"/>
</dbReference>
<comment type="caution">
    <text evidence="1">The sequence shown here is derived from an EMBL/GenBank/DDBJ whole genome shotgun (WGS) entry which is preliminary data.</text>
</comment>
<protein>
    <submittedName>
        <fullName evidence="1">Uncharacterized protein</fullName>
    </submittedName>
</protein>
<evidence type="ECO:0000313" key="1">
    <source>
        <dbReference type="EMBL" id="GFY73434.1"/>
    </source>
</evidence>
<reference evidence="1" key="1">
    <citation type="submission" date="2020-08" db="EMBL/GenBank/DDBJ databases">
        <title>Multicomponent nature underlies the extraordinary mechanical properties of spider dragline silk.</title>
        <authorList>
            <person name="Kono N."/>
            <person name="Nakamura H."/>
            <person name="Mori M."/>
            <person name="Yoshida Y."/>
            <person name="Ohtoshi R."/>
            <person name="Malay A.D."/>
            <person name="Moran D.A.P."/>
            <person name="Tomita M."/>
            <person name="Numata K."/>
            <person name="Arakawa K."/>
        </authorList>
    </citation>
    <scope>NUCLEOTIDE SEQUENCE</scope>
</reference>
<evidence type="ECO:0000313" key="2">
    <source>
        <dbReference type="Proteomes" id="UP000886998"/>
    </source>
</evidence>
<organism evidence="1 2">
    <name type="scientific">Trichonephila inaurata madagascariensis</name>
    <dbReference type="NCBI Taxonomy" id="2747483"/>
    <lineage>
        <taxon>Eukaryota</taxon>
        <taxon>Metazoa</taxon>
        <taxon>Ecdysozoa</taxon>
        <taxon>Arthropoda</taxon>
        <taxon>Chelicerata</taxon>
        <taxon>Arachnida</taxon>
        <taxon>Araneae</taxon>
        <taxon>Araneomorphae</taxon>
        <taxon>Entelegynae</taxon>
        <taxon>Araneoidea</taxon>
        <taxon>Nephilidae</taxon>
        <taxon>Trichonephila</taxon>
        <taxon>Trichonephila inaurata</taxon>
    </lineage>
</organism>
<accession>A0A8X6YKY0</accession>